<evidence type="ECO:0000313" key="2">
    <source>
        <dbReference type="EMBL" id="MCB5412292.1"/>
    </source>
</evidence>
<evidence type="ECO:0000256" key="1">
    <source>
        <dbReference type="SAM" id="SignalP"/>
    </source>
</evidence>
<dbReference type="EMBL" id="JACDXX010000039">
    <property type="protein sequence ID" value="MCB5412292.1"/>
    <property type="molecule type" value="Genomic_DNA"/>
</dbReference>
<dbReference type="RefSeq" id="WP_226937715.1">
    <property type="nucleotide sequence ID" value="NZ_JACDXX010000039.1"/>
</dbReference>
<comment type="caution">
    <text evidence="2">The sequence shown here is derived from an EMBL/GenBank/DDBJ whole genome shotgun (WGS) entry which is preliminary data.</text>
</comment>
<reference evidence="2 3" key="1">
    <citation type="submission" date="2020-07" db="EMBL/GenBank/DDBJ databases">
        <title>Pseudogemmobacter sp. nov., isolated from poultry manure in Taiwan.</title>
        <authorList>
            <person name="Lin S.-Y."/>
            <person name="Tang Y.-S."/>
            <person name="Young C.-C."/>
        </authorList>
    </citation>
    <scope>NUCLEOTIDE SEQUENCE [LARGE SCALE GENOMIC DNA]</scope>
    <source>
        <strain evidence="2 3">CC-YST710</strain>
    </source>
</reference>
<keyword evidence="1" id="KW-0732">Signal</keyword>
<protein>
    <recommendedName>
        <fullName evidence="4">Lipoprotein</fullName>
    </recommendedName>
</protein>
<evidence type="ECO:0000313" key="3">
    <source>
        <dbReference type="Proteomes" id="UP001198571"/>
    </source>
</evidence>
<evidence type="ECO:0008006" key="4">
    <source>
        <dbReference type="Google" id="ProtNLM"/>
    </source>
</evidence>
<dbReference type="Proteomes" id="UP001198571">
    <property type="component" value="Unassembled WGS sequence"/>
</dbReference>
<feature type="chain" id="PRO_5045640596" description="Lipoprotein" evidence="1">
    <location>
        <begin position="18"/>
        <end position="76"/>
    </location>
</feature>
<gene>
    <name evidence="2" type="ORF">H0485_20185</name>
</gene>
<dbReference type="PROSITE" id="PS51257">
    <property type="entry name" value="PROKAR_LIPOPROTEIN"/>
    <property type="match status" value="1"/>
</dbReference>
<sequence>MKPLLICAALLTATWLAGCETSMTPGSATEAARCEIWGKSLPTRSRADTGQTKAEIQRGYAAFDLACPGFGYLVPG</sequence>
<organism evidence="2 3">
    <name type="scientific">Pseudogemmobacter faecipullorum</name>
    <dbReference type="NCBI Taxonomy" id="2755041"/>
    <lineage>
        <taxon>Bacteria</taxon>
        <taxon>Pseudomonadati</taxon>
        <taxon>Pseudomonadota</taxon>
        <taxon>Alphaproteobacteria</taxon>
        <taxon>Rhodobacterales</taxon>
        <taxon>Paracoccaceae</taxon>
        <taxon>Pseudogemmobacter</taxon>
    </lineage>
</organism>
<keyword evidence="3" id="KW-1185">Reference proteome</keyword>
<accession>A0ABS8CSC0</accession>
<name>A0ABS8CSC0_9RHOB</name>
<feature type="signal peptide" evidence="1">
    <location>
        <begin position="1"/>
        <end position="17"/>
    </location>
</feature>
<proteinExistence type="predicted"/>